<keyword evidence="11" id="KW-1185">Reference proteome</keyword>
<proteinExistence type="inferred from homology"/>
<feature type="transmembrane region" description="Helical" evidence="7">
    <location>
        <begin position="308"/>
        <end position="330"/>
    </location>
</feature>
<dbReference type="EMBL" id="BAAANC010000001">
    <property type="protein sequence ID" value="GAA1519111.1"/>
    <property type="molecule type" value="Genomic_DNA"/>
</dbReference>
<feature type="transmembrane region" description="Helical" evidence="7">
    <location>
        <begin position="202"/>
        <end position="226"/>
    </location>
</feature>
<dbReference type="InterPro" id="IPR035906">
    <property type="entry name" value="MetI-like_sf"/>
</dbReference>
<evidence type="ECO:0000313" key="10">
    <source>
        <dbReference type="EMBL" id="GAA1519111.1"/>
    </source>
</evidence>
<feature type="region of interest" description="Disordered" evidence="8">
    <location>
        <begin position="1"/>
        <end position="44"/>
    </location>
</feature>
<evidence type="ECO:0000256" key="3">
    <source>
        <dbReference type="ARBA" id="ARBA00022475"/>
    </source>
</evidence>
<evidence type="ECO:0000313" key="11">
    <source>
        <dbReference type="Proteomes" id="UP001500363"/>
    </source>
</evidence>
<gene>
    <name evidence="10" type="ORF">GCM10009741_19090</name>
</gene>
<keyword evidence="5 7" id="KW-1133">Transmembrane helix</keyword>
<dbReference type="CDD" id="cd06261">
    <property type="entry name" value="TM_PBP2"/>
    <property type="match status" value="1"/>
</dbReference>
<sequence>MTVQEETQQVVGGGVGAGGSAAPDRSRLRRRGARGRPGTVRPGGAARGTLGGRWWVPWVFLAPALILFLYFKFIPMAQAISMSVQDVKPYLGNTWVGAANYSEILGSEGFRSAAWNTVVLAVGQTFGSMVLGFGLALLVEGQTRKLSFIRSAAFLPVVVPLAVVAELWRIMYHPTADGLMNQVIGLVGLGPSGFINHPDSSLASIVVTGIWRGAPYDMMIFLAGLAGIDRGLYEAATVDGASTRQRILHVTLPGLRSVFAILFVLAAVRGFRSFTEVFLLTNGGPNGSTEVVMTLIYKLGLEQNRLGVGSAGAVLLFAATLVLTVCVQLLRRRRAA</sequence>
<evidence type="ECO:0000256" key="8">
    <source>
        <dbReference type="SAM" id="MobiDB-lite"/>
    </source>
</evidence>
<feature type="domain" description="ABC transmembrane type-1" evidence="9">
    <location>
        <begin position="114"/>
        <end position="327"/>
    </location>
</feature>
<evidence type="ECO:0000256" key="2">
    <source>
        <dbReference type="ARBA" id="ARBA00022448"/>
    </source>
</evidence>
<dbReference type="PANTHER" id="PTHR30193:SF37">
    <property type="entry name" value="INNER MEMBRANE ABC TRANSPORTER PERMEASE PROTEIN YCJO"/>
    <property type="match status" value="1"/>
</dbReference>
<dbReference type="Pfam" id="PF00528">
    <property type="entry name" value="BPD_transp_1"/>
    <property type="match status" value="1"/>
</dbReference>
<evidence type="ECO:0000256" key="5">
    <source>
        <dbReference type="ARBA" id="ARBA00022989"/>
    </source>
</evidence>
<feature type="transmembrane region" description="Helical" evidence="7">
    <location>
        <begin position="151"/>
        <end position="171"/>
    </location>
</feature>
<keyword evidence="6 7" id="KW-0472">Membrane</keyword>
<dbReference type="Proteomes" id="UP001500363">
    <property type="component" value="Unassembled WGS sequence"/>
</dbReference>
<dbReference type="PANTHER" id="PTHR30193">
    <property type="entry name" value="ABC TRANSPORTER PERMEASE PROTEIN"/>
    <property type="match status" value="1"/>
</dbReference>
<accession>A0ABP4L9E9</accession>
<dbReference type="Gene3D" id="1.10.3720.10">
    <property type="entry name" value="MetI-like"/>
    <property type="match status" value="1"/>
</dbReference>
<feature type="transmembrane region" description="Helical" evidence="7">
    <location>
        <begin position="113"/>
        <end position="139"/>
    </location>
</feature>
<keyword evidence="4 7" id="KW-0812">Transmembrane</keyword>
<comment type="similarity">
    <text evidence="7">Belongs to the binding-protein-dependent transport system permease family.</text>
</comment>
<reference evidence="11" key="1">
    <citation type="journal article" date="2019" name="Int. J. Syst. Evol. Microbiol.">
        <title>The Global Catalogue of Microorganisms (GCM) 10K type strain sequencing project: providing services to taxonomists for standard genome sequencing and annotation.</title>
        <authorList>
            <consortium name="The Broad Institute Genomics Platform"/>
            <consortium name="The Broad Institute Genome Sequencing Center for Infectious Disease"/>
            <person name="Wu L."/>
            <person name="Ma J."/>
        </authorList>
    </citation>
    <scope>NUCLEOTIDE SEQUENCE [LARGE SCALE GENOMIC DNA]</scope>
    <source>
        <strain evidence="11">JCM 14303</strain>
    </source>
</reference>
<feature type="transmembrane region" description="Helical" evidence="7">
    <location>
        <begin position="247"/>
        <end position="268"/>
    </location>
</feature>
<dbReference type="PROSITE" id="PS50928">
    <property type="entry name" value="ABC_TM1"/>
    <property type="match status" value="1"/>
</dbReference>
<comment type="caution">
    <text evidence="10">The sequence shown here is derived from an EMBL/GenBank/DDBJ whole genome shotgun (WGS) entry which is preliminary data.</text>
</comment>
<organism evidence="10 11">
    <name type="scientific">Kribbella lupini</name>
    <dbReference type="NCBI Taxonomy" id="291602"/>
    <lineage>
        <taxon>Bacteria</taxon>
        <taxon>Bacillati</taxon>
        <taxon>Actinomycetota</taxon>
        <taxon>Actinomycetes</taxon>
        <taxon>Propionibacteriales</taxon>
        <taxon>Kribbellaceae</taxon>
        <taxon>Kribbella</taxon>
    </lineage>
</organism>
<keyword evidence="3" id="KW-1003">Cell membrane</keyword>
<dbReference type="InterPro" id="IPR051393">
    <property type="entry name" value="ABC_transporter_permease"/>
</dbReference>
<name>A0ABP4L9E9_9ACTN</name>
<comment type="subcellular location">
    <subcellularLocation>
        <location evidence="1 7">Cell membrane</location>
        <topology evidence="1 7">Multi-pass membrane protein</topology>
    </subcellularLocation>
</comment>
<evidence type="ECO:0000259" key="9">
    <source>
        <dbReference type="PROSITE" id="PS50928"/>
    </source>
</evidence>
<dbReference type="InterPro" id="IPR000515">
    <property type="entry name" value="MetI-like"/>
</dbReference>
<protein>
    <submittedName>
        <fullName evidence="10">Sugar ABC transporter permease</fullName>
    </submittedName>
</protein>
<dbReference type="SUPFAM" id="SSF161098">
    <property type="entry name" value="MetI-like"/>
    <property type="match status" value="1"/>
</dbReference>
<evidence type="ECO:0000256" key="7">
    <source>
        <dbReference type="RuleBase" id="RU363032"/>
    </source>
</evidence>
<evidence type="ECO:0000256" key="1">
    <source>
        <dbReference type="ARBA" id="ARBA00004651"/>
    </source>
</evidence>
<evidence type="ECO:0000256" key="4">
    <source>
        <dbReference type="ARBA" id="ARBA00022692"/>
    </source>
</evidence>
<feature type="transmembrane region" description="Helical" evidence="7">
    <location>
        <begin position="55"/>
        <end position="74"/>
    </location>
</feature>
<dbReference type="RefSeq" id="WP_344172109.1">
    <property type="nucleotide sequence ID" value="NZ_BAAANC010000001.1"/>
</dbReference>
<evidence type="ECO:0000256" key="6">
    <source>
        <dbReference type="ARBA" id="ARBA00023136"/>
    </source>
</evidence>
<keyword evidence="2 7" id="KW-0813">Transport</keyword>